<dbReference type="AlphaFoldDB" id="A0A8X6YIP5"/>
<evidence type="ECO:0000256" key="1">
    <source>
        <dbReference type="SAM" id="MobiDB-lite"/>
    </source>
</evidence>
<reference evidence="3" key="1">
    <citation type="submission" date="2020-08" db="EMBL/GenBank/DDBJ databases">
        <title>Multicomponent nature underlies the extraordinary mechanical properties of spider dragline silk.</title>
        <authorList>
            <person name="Kono N."/>
            <person name="Nakamura H."/>
            <person name="Mori M."/>
            <person name="Yoshida Y."/>
            <person name="Ohtoshi R."/>
            <person name="Malay A.D."/>
            <person name="Moran D.A.P."/>
            <person name="Tomita M."/>
            <person name="Numata K."/>
            <person name="Arakawa K."/>
        </authorList>
    </citation>
    <scope>NUCLEOTIDE SEQUENCE</scope>
</reference>
<evidence type="ECO:0000313" key="3">
    <source>
        <dbReference type="EMBL" id="GFY71595.1"/>
    </source>
</evidence>
<comment type="caution">
    <text evidence="3">The sequence shown here is derived from an EMBL/GenBank/DDBJ whole genome shotgun (WGS) entry which is preliminary data.</text>
</comment>
<dbReference type="Proteomes" id="UP000886998">
    <property type="component" value="Unassembled WGS sequence"/>
</dbReference>
<dbReference type="EMBL" id="BMAV01018974">
    <property type="protein sequence ID" value="GFY71595.1"/>
    <property type="molecule type" value="Genomic_DNA"/>
</dbReference>
<accession>A0A8X6YIP5</accession>
<evidence type="ECO:0000313" key="4">
    <source>
        <dbReference type="Proteomes" id="UP000886998"/>
    </source>
</evidence>
<proteinExistence type="predicted"/>
<keyword evidence="2" id="KW-0812">Transmembrane</keyword>
<dbReference type="OrthoDB" id="6427442at2759"/>
<keyword evidence="4" id="KW-1185">Reference proteome</keyword>
<feature type="transmembrane region" description="Helical" evidence="2">
    <location>
        <begin position="29"/>
        <end position="50"/>
    </location>
</feature>
<organism evidence="3 4">
    <name type="scientific">Trichonephila inaurata madagascariensis</name>
    <dbReference type="NCBI Taxonomy" id="2747483"/>
    <lineage>
        <taxon>Eukaryota</taxon>
        <taxon>Metazoa</taxon>
        <taxon>Ecdysozoa</taxon>
        <taxon>Arthropoda</taxon>
        <taxon>Chelicerata</taxon>
        <taxon>Arachnida</taxon>
        <taxon>Araneae</taxon>
        <taxon>Araneomorphae</taxon>
        <taxon>Entelegynae</taxon>
        <taxon>Araneoidea</taxon>
        <taxon>Nephilidae</taxon>
        <taxon>Trichonephila</taxon>
        <taxon>Trichonephila inaurata</taxon>
    </lineage>
</organism>
<feature type="compositionally biased region" description="Basic and acidic residues" evidence="1">
    <location>
        <begin position="94"/>
        <end position="107"/>
    </location>
</feature>
<evidence type="ECO:0000256" key="2">
    <source>
        <dbReference type="SAM" id="Phobius"/>
    </source>
</evidence>
<keyword evidence="2" id="KW-1133">Transmembrane helix</keyword>
<gene>
    <name evidence="3" type="primary">NCL1_45070</name>
    <name evidence="3" type="ORF">TNIN_339731</name>
</gene>
<sequence>MRYIRHYIRVFFRSNFRPIPVETAKKGELITSLIYFTLAWTVLGMTLCYLKKNYKPSNYNSYESHGFTAFTHGKKCARVWSAGQPTQNYGELSRTNREQEQSEERNSVMDNNNQAFPYDKAAVYYQESSKLDFTGYNIPILKKAKNIIHGC</sequence>
<feature type="region of interest" description="Disordered" evidence="1">
    <location>
        <begin position="87"/>
        <end position="112"/>
    </location>
</feature>
<keyword evidence="2" id="KW-0472">Membrane</keyword>
<protein>
    <submittedName>
        <fullName evidence="3">Uncharacterized protein</fullName>
    </submittedName>
</protein>
<name>A0A8X6YIP5_9ARAC</name>